<feature type="transmembrane region" description="Helical" evidence="1">
    <location>
        <begin position="116"/>
        <end position="135"/>
    </location>
</feature>
<evidence type="ECO:0000256" key="1">
    <source>
        <dbReference type="SAM" id="Phobius"/>
    </source>
</evidence>
<gene>
    <name evidence="2" type="ORF">GpartN1_g5820.t1</name>
</gene>
<dbReference type="OrthoDB" id="1259151at2759"/>
<name>A0A9C7Q1B4_9RHOD</name>
<keyword evidence="1" id="KW-0472">Membrane</keyword>
<dbReference type="GO" id="GO:0005634">
    <property type="term" value="C:nucleus"/>
    <property type="evidence" value="ECO:0007669"/>
    <property type="project" value="TreeGrafter"/>
</dbReference>
<evidence type="ECO:0000313" key="2">
    <source>
        <dbReference type="EMBL" id="GJQ14029.1"/>
    </source>
</evidence>
<evidence type="ECO:0000313" key="3">
    <source>
        <dbReference type="Proteomes" id="UP001061958"/>
    </source>
</evidence>
<keyword evidence="1" id="KW-1133">Transmembrane helix</keyword>
<dbReference type="EMBL" id="BQMJ01000050">
    <property type="protein sequence ID" value="GJQ14029.1"/>
    <property type="molecule type" value="Genomic_DNA"/>
</dbReference>
<dbReference type="PANTHER" id="PTHR31606">
    <property type="entry name" value="WW DOMAIN BINDING PROTEIN 2, ISOFORM E"/>
    <property type="match status" value="1"/>
</dbReference>
<dbReference type="InterPro" id="IPR044852">
    <property type="entry name" value="WBP2-like"/>
</dbReference>
<protein>
    <submittedName>
        <fullName evidence="2">Uncharacterized protein</fullName>
    </submittedName>
</protein>
<reference evidence="2" key="2">
    <citation type="submission" date="2022-01" db="EMBL/GenBank/DDBJ databases">
        <authorList>
            <person name="Hirooka S."/>
            <person name="Miyagishima S.Y."/>
        </authorList>
    </citation>
    <scope>NUCLEOTIDE SEQUENCE</scope>
    <source>
        <strain evidence="2">NBRC 102759</strain>
    </source>
</reference>
<accession>A0A9C7Q1B4</accession>
<reference evidence="2" key="1">
    <citation type="journal article" date="2022" name="Proc. Natl. Acad. Sci. U.S.A.">
        <title>Life cycle and functional genomics of the unicellular red alga Galdieria for elucidating algal and plant evolution and industrial use.</title>
        <authorList>
            <person name="Hirooka S."/>
            <person name="Itabashi T."/>
            <person name="Ichinose T.M."/>
            <person name="Onuma R."/>
            <person name="Fujiwara T."/>
            <person name="Yamashita S."/>
            <person name="Jong L.W."/>
            <person name="Tomita R."/>
            <person name="Iwane A.H."/>
            <person name="Miyagishima S.Y."/>
        </authorList>
    </citation>
    <scope>NUCLEOTIDE SEQUENCE</scope>
    <source>
        <strain evidence="2">NBRC 102759</strain>
    </source>
</reference>
<dbReference type="AlphaFoldDB" id="A0A9C7Q1B4"/>
<dbReference type="SUPFAM" id="SSF50729">
    <property type="entry name" value="PH domain-like"/>
    <property type="match status" value="1"/>
</dbReference>
<dbReference type="PANTHER" id="PTHR31606:SF1">
    <property type="entry name" value="WW DOMAIN BINDING PROTEIN 2, ISOFORM E"/>
    <property type="match status" value="1"/>
</dbReference>
<dbReference type="Proteomes" id="UP001061958">
    <property type="component" value="Unassembled WGS sequence"/>
</dbReference>
<proteinExistence type="predicted"/>
<sequence length="179" mass="20724">MACNVPLIRVQEEWFPLPYENELFILSRKGVGCEIKNERCNRVWSEGVLVLTTQRLVFMDKREGVGQAAMESFEAPLYGIWNEQFHQPILAANNLTCDVQPFDGQPFSGIIRCKLFFYRGGVGVFLPIFFTLLSLHRQQSHQREARVNHDIYRQVQERFSAFIDPSDPSHIYVAQPSFP</sequence>
<keyword evidence="1" id="KW-0812">Transmembrane</keyword>
<organism evidence="2 3">
    <name type="scientific">Galdieria partita</name>
    <dbReference type="NCBI Taxonomy" id="83374"/>
    <lineage>
        <taxon>Eukaryota</taxon>
        <taxon>Rhodophyta</taxon>
        <taxon>Bangiophyceae</taxon>
        <taxon>Galdieriales</taxon>
        <taxon>Galdieriaceae</taxon>
        <taxon>Galdieria</taxon>
    </lineage>
</organism>
<dbReference type="GO" id="GO:0031490">
    <property type="term" value="F:chromatin DNA binding"/>
    <property type="evidence" value="ECO:0007669"/>
    <property type="project" value="TreeGrafter"/>
</dbReference>
<dbReference type="GO" id="GO:0003713">
    <property type="term" value="F:transcription coactivator activity"/>
    <property type="evidence" value="ECO:0007669"/>
    <property type="project" value="InterPro"/>
</dbReference>
<comment type="caution">
    <text evidence="2">The sequence shown here is derived from an EMBL/GenBank/DDBJ whole genome shotgun (WGS) entry which is preliminary data.</text>
</comment>
<keyword evidence="3" id="KW-1185">Reference proteome</keyword>